<proteinExistence type="predicted"/>
<protein>
    <submittedName>
        <fullName evidence="1">Uncharacterized protein</fullName>
    </submittedName>
</protein>
<accession>A0AAV8WRP6</accession>
<reference evidence="1" key="1">
    <citation type="journal article" date="2023" name="Insect Mol. Biol.">
        <title>Genome sequencing provides insights into the evolution of gene families encoding plant cell wall-degrading enzymes in longhorned beetles.</title>
        <authorList>
            <person name="Shin N.R."/>
            <person name="Okamura Y."/>
            <person name="Kirsch R."/>
            <person name="Pauchet Y."/>
        </authorList>
    </citation>
    <scope>NUCLEOTIDE SEQUENCE</scope>
    <source>
        <strain evidence="1">RBIC_L_NR</strain>
    </source>
</reference>
<name>A0AAV8WRP6_9CUCU</name>
<evidence type="ECO:0000313" key="1">
    <source>
        <dbReference type="EMBL" id="KAJ8929188.1"/>
    </source>
</evidence>
<keyword evidence="2" id="KW-1185">Reference proteome</keyword>
<dbReference type="EMBL" id="JANEYF010005094">
    <property type="protein sequence ID" value="KAJ8929188.1"/>
    <property type="molecule type" value="Genomic_DNA"/>
</dbReference>
<sequence>MDVEVSKRSRNFTDYDRNLLFELVIQYKHVLENKRLMVQVLSRKMKLGRKLLLSTTAAVKPVPEMQNSYMLYTMV</sequence>
<dbReference type="Proteomes" id="UP001162156">
    <property type="component" value="Unassembled WGS sequence"/>
</dbReference>
<gene>
    <name evidence="1" type="ORF">NQ314_018137</name>
</gene>
<evidence type="ECO:0000313" key="2">
    <source>
        <dbReference type="Proteomes" id="UP001162156"/>
    </source>
</evidence>
<dbReference type="AlphaFoldDB" id="A0AAV8WRP6"/>
<organism evidence="1 2">
    <name type="scientific">Rhamnusium bicolor</name>
    <dbReference type="NCBI Taxonomy" id="1586634"/>
    <lineage>
        <taxon>Eukaryota</taxon>
        <taxon>Metazoa</taxon>
        <taxon>Ecdysozoa</taxon>
        <taxon>Arthropoda</taxon>
        <taxon>Hexapoda</taxon>
        <taxon>Insecta</taxon>
        <taxon>Pterygota</taxon>
        <taxon>Neoptera</taxon>
        <taxon>Endopterygota</taxon>
        <taxon>Coleoptera</taxon>
        <taxon>Polyphaga</taxon>
        <taxon>Cucujiformia</taxon>
        <taxon>Chrysomeloidea</taxon>
        <taxon>Cerambycidae</taxon>
        <taxon>Lepturinae</taxon>
        <taxon>Rhagiini</taxon>
        <taxon>Rhamnusium</taxon>
    </lineage>
</organism>
<comment type="caution">
    <text evidence="1">The sequence shown here is derived from an EMBL/GenBank/DDBJ whole genome shotgun (WGS) entry which is preliminary data.</text>
</comment>